<dbReference type="AlphaFoldDB" id="A0A4U6CRX8"/>
<evidence type="ECO:0000313" key="2">
    <source>
        <dbReference type="Proteomes" id="UP000304900"/>
    </source>
</evidence>
<reference evidence="1 2" key="1">
    <citation type="submission" date="2019-05" db="EMBL/GenBank/DDBJ databases">
        <title>Dyadobacter AR-3-8 sp. nov., isolated from arctic soil.</title>
        <authorList>
            <person name="Chaudhary D.K."/>
        </authorList>
    </citation>
    <scope>NUCLEOTIDE SEQUENCE [LARGE SCALE GENOMIC DNA]</scope>
    <source>
        <strain evidence="1 2">AR-3-8</strain>
    </source>
</reference>
<organism evidence="1 2">
    <name type="scientific">Dyadobacter frigoris</name>
    <dbReference type="NCBI Taxonomy" id="2576211"/>
    <lineage>
        <taxon>Bacteria</taxon>
        <taxon>Pseudomonadati</taxon>
        <taxon>Bacteroidota</taxon>
        <taxon>Cytophagia</taxon>
        <taxon>Cytophagales</taxon>
        <taxon>Spirosomataceae</taxon>
        <taxon>Dyadobacter</taxon>
    </lineage>
</organism>
<gene>
    <name evidence="1" type="ORF">FDK13_30235</name>
</gene>
<dbReference type="OrthoDB" id="964329at2"/>
<name>A0A4U6CRX8_9BACT</name>
<sequence length="71" mass="8294">METVLVQITNSKAYKLLEDLEDLHIIKLLKTDSQPKPKLSEKYAGKLPSDVANEFQKYVTQSREEWENRNT</sequence>
<accession>A0A4U6CRX8</accession>
<dbReference type="EMBL" id="SZVO01000020">
    <property type="protein sequence ID" value="TKT87330.1"/>
    <property type="molecule type" value="Genomic_DNA"/>
</dbReference>
<dbReference type="RefSeq" id="WP_137343759.1">
    <property type="nucleotide sequence ID" value="NZ_SZVO01000020.1"/>
</dbReference>
<comment type="caution">
    <text evidence="1">The sequence shown here is derived from an EMBL/GenBank/DDBJ whole genome shotgun (WGS) entry which is preliminary data.</text>
</comment>
<protein>
    <submittedName>
        <fullName evidence="1">Uncharacterized protein</fullName>
    </submittedName>
</protein>
<proteinExistence type="predicted"/>
<dbReference type="Proteomes" id="UP000304900">
    <property type="component" value="Unassembled WGS sequence"/>
</dbReference>
<keyword evidence="2" id="KW-1185">Reference proteome</keyword>
<evidence type="ECO:0000313" key="1">
    <source>
        <dbReference type="EMBL" id="TKT87330.1"/>
    </source>
</evidence>